<dbReference type="Pfam" id="PF07411">
    <property type="entry name" value="DUF1508"/>
    <property type="match status" value="1"/>
</dbReference>
<dbReference type="RefSeq" id="WP_134366373.1">
    <property type="nucleotide sequence ID" value="NZ_SOFY01000003.1"/>
</dbReference>
<sequence>MSGKYEVFAERTGGYGFRLKANNGEVIASSENFKTKAEALKGIESLRSHAKSHVVDLTEPTD</sequence>
<evidence type="ECO:0000313" key="2">
    <source>
        <dbReference type="EMBL" id="TFC53148.1"/>
    </source>
</evidence>
<organism evidence="2 3">
    <name type="scientific">Cryobacterium shii</name>
    <dbReference type="NCBI Taxonomy" id="1259235"/>
    <lineage>
        <taxon>Bacteria</taxon>
        <taxon>Bacillati</taxon>
        <taxon>Actinomycetota</taxon>
        <taxon>Actinomycetes</taxon>
        <taxon>Micrococcales</taxon>
        <taxon>Microbacteriaceae</taxon>
        <taxon>Cryobacterium</taxon>
    </lineage>
</organism>
<dbReference type="PANTHER" id="PTHR40606">
    <property type="match status" value="1"/>
</dbReference>
<evidence type="ECO:0000259" key="1">
    <source>
        <dbReference type="Pfam" id="PF07411"/>
    </source>
</evidence>
<accession>A0AAQ2HH09</accession>
<dbReference type="EMBL" id="SOFY01000003">
    <property type="protein sequence ID" value="TFC53148.1"/>
    <property type="molecule type" value="Genomic_DNA"/>
</dbReference>
<dbReference type="PANTHER" id="PTHR40606:SF1">
    <property type="entry name" value="UPF0339 PROTEIN YEGP"/>
    <property type="match status" value="1"/>
</dbReference>
<dbReference type="InterPro" id="IPR051141">
    <property type="entry name" value="UPF0339_domain"/>
</dbReference>
<evidence type="ECO:0000313" key="3">
    <source>
        <dbReference type="Proteomes" id="UP000297403"/>
    </source>
</evidence>
<dbReference type="Proteomes" id="UP000297403">
    <property type="component" value="Unassembled WGS sequence"/>
</dbReference>
<name>A0AAQ2HH09_9MICO</name>
<dbReference type="InterPro" id="IPR010879">
    <property type="entry name" value="DUF1508"/>
</dbReference>
<proteinExistence type="predicted"/>
<gene>
    <name evidence="2" type="ORF">E3O49_00365</name>
</gene>
<dbReference type="InterPro" id="IPR036913">
    <property type="entry name" value="YegP-like_sf"/>
</dbReference>
<reference evidence="2 3" key="1">
    <citation type="submission" date="2019-03" db="EMBL/GenBank/DDBJ databases">
        <title>Genomics of glacier-inhabiting Cryobacterium strains.</title>
        <authorList>
            <person name="Liu Q."/>
            <person name="Xin Y.-H."/>
        </authorList>
    </citation>
    <scope>NUCLEOTIDE SEQUENCE [LARGE SCALE GENOMIC DNA]</scope>
    <source>
        <strain evidence="3">TMT1-22</strain>
    </source>
</reference>
<protein>
    <submittedName>
        <fullName evidence="2">DUF1508 domain-containing protein</fullName>
    </submittedName>
</protein>
<dbReference type="AlphaFoldDB" id="A0AAQ2HH09"/>
<dbReference type="SUPFAM" id="SSF160113">
    <property type="entry name" value="YegP-like"/>
    <property type="match status" value="1"/>
</dbReference>
<comment type="caution">
    <text evidence="2">The sequence shown here is derived from an EMBL/GenBank/DDBJ whole genome shotgun (WGS) entry which is preliminary data.</text>
</comment>
<feature type="domain" description="DUF1508" evidence="1">
    <location>
        <begin position="13"/>
        <end position="52"/>
    </location>
</feature>
<keyword evidence="3" id="KW-1185">Reference proteome</keyword>
<dbReference type="Gene3D" id="2.30.29.80">
    <property type="match status" value="1"/>
</dbReference>